<accession>A0A395R4L4</accession>
<evidence type="ECO:0000313" key="2">
    <source>
        <dbReference type="Proteomes" id="UP000265411"/>
    </source>
</evidence>
<dbReference type="EMBL" id="LMAZ01000002">
    <property type="protein sequence ID" value="RGP55033.1"/>
    <property type="molecule type" value="Genomic_DNA"/>
</dbReference>
<organism evidence="1 2">
    <name type="scientific">Pseudomonas abyssi</name>
    <dbReference type="NCBI Taxonomy" id="170540"/>
    <lineage>
        <taxon>Bacteria</taxon>
        <taxon>Pseudomonadati</taxon>
        <taxon>Pseudomonadota</taxon>
        <taxon>Gammaproteobacteria</taxon>
        <taxon>Pseudomonadales</taxon>
        <taxon>Pseudomonadaceae</taxon>
        <taxon>Pseudomonas</taxon>
    </lineage>
</organism>
<reference evidence="1 2" key="1">
    <citation type="journal article" date="2018" name="Syst. Appl. Microbiol.">
        <title>Pseudomonas gallaeciensis sp. nov., isolated from crude-oil-contaminated intertidal sand samples after the Prestige oil spill.</title>
        <authorList>
            <person name="Mulet M."/>
            <person name="Sanchez D."/>
            <person name="Rodriguez A.C."/>
            <person name="Nogales B."/>
            <person name="Bosch R."/>
            <person name="Busquets A."/>
            <person name="Gomila M."/>
            <person name="Lalucat J."/>
            <person name="Garcia-Valdes E."/>
        </authorList>
    </citation>
    <scope>NUCLEOTIDE SEQUENCE [LARGE SCALE GENOMIC DNA]</scope>
    <source>
        <strain evidence="1 2">V113</strain>
    </source>
</reference>
<gene>
    <name evidence="1" type="ORF">ASB58_08085</name>
</gene>
<sequence>MFLTILAGVSVFVIGQFVLKLILEPIVSFKESLGALSASVLGIQRKITNCAATPDDRKEMHLVISMILVKKQGIPFYPTVARLLRLPSEQDLIESCRTLNFISTEMVKEMSMHKGGMAGTIEISEGLKEVSDKLGVRVDFSPR</sequence>
<proteinExistence type="predicted"/>
<dbReference type="AlphaFoldDB" id="A0A395R4L4"/>
<comment type="caution">
    <text evidence="1">The sequence shown here is derived from an EMBL/GenBank/DDBJ whole genome shotgun (WGS) entry which is preliminary data.</text>
</comment>
<dbReference type="OrthoDB" id="7064947at2"/>
<keyword evidence="2" id="KW-1185">Reference proteome</keyword>
<evidence type="ECO:0000313" key="1">
    <source>
        <dbReference type="EMBL" id="RGP55033.1"/>
    </source>
</evidence>
<dbReference type="RefSeq" id="WP_118130043.1">
    <property type="nucleotide sequence ID" value="NZ_LMAZ01000002.1"/>
</dbReference>
<name>A0A395R4L4_9PSED</name>
<protein>
    <submittedName>
        <fullName evidence="1">Uncharacterized protein</fullName>
    </submittedName>
</protein>
<dbReference type="Proteomes" id="UP000265411">
    <property type="component" value="Unassembled WGS sequence"/>
</dbReference>